<keyword evidence="3" id="KW-1185">Reference proteome</keyword>
<feature type="compositionally biased region" description="Basic and acidic residues" evidence="1">
    <location>
        <begin position="7"/>
        <end position="17"/>
    </location>
</feature>
<comment type="caution">
    <text evidence="2">The sequence shown here is derived from an EMBL/GenBank/DDBJ whole genome shotgun (WGS) entry which is preliminary data.</text>
</comment>
<dbReference type="Proteomes" id="UP000233551">
    <property type="component" value="Unassembled WGS sequence"/>
</dbReference>
<organism evidence="2 3">
    <name type="scientific">Punica granatum</name>
    <name type="common">Pomegranate</name>
    <dbReference type="NCBI Taxonomy" id="22663"/>
    <lineage>
        <taxon>Eukaryota</taxon>
        <taxon>Viridiplantae</taxon>
        <taxon>Streptophyta</taxon>
        <taxon>Embryophyta</taxon>
        <taxon>Tracheophyta</taxon>
        <taxon>Spermatophyta</taxon>
        <taxon>Magnoliopsida</taxon>
        <taxon>eudicotyledons</taxon>
        <taxon>Gunneridae</taxon>
        <taxon>Pentapetalae</taxon>
        <taxon>rosids</taxon>
        <taxon>malvids</taxon>
        <taxon>Myrtales</taxon>
        <taxon>Lythraceae</taxon>
        <taxon>Punica</taxon>
    </lineage>
</organism>
<name>A0A2I0J4U3_PUNGR</name>
<reference evidence="2 3" key="1">
    <citation type="submission" date="2017-11" db="EMBL/GenBank/DDBJ databases">
        <title>De-novo sequencing of pomegranate (Punica granatum L.) genome.</title>
        <authorList>
            <person name="Akparov Z."/>
            <person name="Amiraslanov A."/>
            <person name="Hajiyeva S."/>
            <person name="Abbasov M."/>
            <person name="Kaur K."/>
            <person name="Hamwieh A."/>
            <person name="Solovyev V."/>
            <person name="Salamov A."/>
            <person name="Braich B."/>
            <person name="Kosarev P."/>
            <person name="Mahmoud A."/>
            <person name="Hajiyev E."/>
            <person name="Babayeva S."/>
            <person name="Izzatullayeva V."/>
            <person name="Mammadov A."/>
            <person name="Mammadov A."/>
            <person name="Sharifova S."/>
            <person name="Ojaghi J."/>
            <person name="Eynullazada K."/>
            <person name="Bayramov B."/>
            <person name="Abdulazimova A."/>
            <person name="Shahmuradov I."/>
        </authorList>
    </citation>
    <scope>NUCLEOTIDE SEQUENCE [LARGE SCALE GENOMIC DNA]</scope>
    <source>
        <strain evidence="3">cv. AG2017</strain>
        <tissue evidence="2">Leaf</tissue>
    </source>
</reference>
<proteinExistence type="predicted"/>
<dbReference type="EMBL" id="PGOL01002049">
    <property type="protein sequence ID" value="PKI51073.1"/>
    <property type="molecule type" value="Genomic_DNA"/>
</dbReference>
<evidence type="ECO:0000313" key="2">
    <source>
        <dbReference type="EMBL" id="PKI51073.1"/>
    </source>
</evidence>
<evidence type="ECO:0000313" key="3">
    <source>
        <dbReference type="Proteomes" id="UP000233551"/>
    </source>
</evidence>
<accession>A0A2I0J4U3</accession>
<feature type="compositionally biased region" description="Basic and acidic residues" evidence="1">
    <location>
        <begin position="41"/>
        <end position="54"/>
    </location>
</feature>
<protein>
    <submittedName>
        <fullName evidence="2">Uncharacterized protein</fullName>
    </submittedName>
</protein>
<evidence type="ECO:0000256" key="1">
    <source>
        <dbReference type="SAM" id="MobiDB-lite"/>
    </source>
</evidence>
<feature type="region of interest" description="Disordered" evidence="1">
    <location>
        <begin position="1"/>
        <end position="79"/>
    </location>
</feature>
<sequence length="79" mass="8567">MRGRSPKAVDARPKPESSKCGAGAQKQQMLGRGPKVINARPKPESCRCGAEARKQYMRGRSPKVGPKPDPINAEPNPMQ</sequence>
<dbReference type="AlphaFoldDB" id="A0A2I0J4U3"/>
<gene>
    <name evidence="2" type="ORF">CRG98_028535</name>
</gene>